<evidence type="ECO:0000256" key="3">
    <source>
        <dbReference type="ARBA" id="ARBA00022679"/>
    </source>
</evidence>
<keyword evidence="5 10" id="KW-0418">Kinase</keyword>
<feature type="compositionally biased region" description="Low complexity" evidence="8">
    <location>
        <begin position="417"/>
        <end position="438"/>
    </location>
</feature>
<keyword evidence="6 7" id="KW-0067">ATP-binding</keyword>
<gene>
    <name evidence="10" type="ORF">ABLG96_01865</name>
</gene>
<dbReference type="PROSITE" id="PS00108">
    <property type="entry name" value="PROTEIN_KINASE_ST"/>
    <property type="match status" value="1"/>
</dbReference>
<evidence type="ECO:0000256" key="1">
    <source>
        <dbReference type="ARBA" id="ARBA00010886"/>
    </source>
</evidence>
<keyword evidence="4 7" id="KW-0547">Nucleotide-binding</keyword>
<evidence type="ECO:0000256" key="2">
    <source>
        <dbReference type="ARBA" id="ARBA00012513"/>
    </source>
</evidence>
<comment type="similarity">
    <text evidence="1">Belongs to the protein kinase superfamily. NEK Ser/Thr protein kinase family. NIMA subfamily.</text>
</comment>
<dbReference type="PANTHER" id="PTHR43671:SF13">
    <property type="entry name" value="SERINE_THREONINE-PROTEIN KINASE NEK2"/>
    <property type="match status" value="1"/>
</dbReference>
<feature type="region of interest" description="Disordered" evidence="8">
    <location>
        <begin position="306"/>
        <end position="331"/>
    </location>
</feature>
<protein>
    <recommendedName>
        <fullName evidence="2">non-specific serine/threonine protein kinase</fullName>
        <ecNumber evidence="2">2.7.11.1</ecNumber>
    </recommendedName>
</protein>
<dbReference type="InterPro" id="IPR008271">
    <property type="entry name" value="Ser/Thr_kinase_AS"/>
</dbReference>
<evidence type="ECO:0000256" key="8">
    <source>
        <dbReference type="SAM" id="MobiDB-lite"/>
    </source>
</evidence>
<dbReference type="PROSITE" id="PS00107">
    <property type="entry name" value="PROTEIN_KINASE_ATP"/>
    <property type="match status" value="1"/>
</dbReference>
<evidence type="ECO:0000256" key="4">
    <source>
        <dbReference type="ARBA" id="ARBA00022741"/>
    </source>
</evidence>
<feature type="region of interest" description="Disordered" evidence="8">
    <location>
        <begin position="545"/>
        <end position="607"/>
    </location>
</feature>
<evidence type="ECO:0000256" key="5">
    <source>
        <dbReference type="ARBA" id="ARBA00022777"/>
    </source>
</evidence>
<dbReference type="EMBL" id="CP159218">
    <property type="protein sequence ID" value="XCG64117.1"/>
    <property type="molecule type" value="Genomic_DNA"/>
</dbReference>
<dbReference type="EC" id="2.7.11.1" evidence="2"/>
<evidence type="ECO:0000259" key="9">
    <source>
        <dbReference type="PROSITE" id="PS50011"/>
    </source>
</evidence>
<dbReference type="SMART" id="SM00220">
    <property type="entry name" value="S_TKc"/>
    <property type="match status" value="1"/>
</dbReference>
<feature type="binding site" evidence="7">
    <location>
        <position position="59"/>
    </location>
    <ligand>
        <name>ATP</name>
        <dbReference type="ChEBI" id="CHEBI:30616"/>
    </ligand>
</feature>
<dbReference type="PANTHER" id="PTHR43671">
    <property type="entry name" value="SERINE/THREONINE-PROTEIN KINASE NEK"/>
    <property type="match status" value="1"/>
</dbReference>
<feature type="compositionally biased region" description="Basic and acidic residues" evidence="8">
    <location>
        <begin position="569"/>
        <end position="586"/>
    </location>
</feature>
<name>A0AAU8DRL4_9ACTN</name>
<feature type="region of interest" description="Disordered" evidence="8">
    <location>
        <begin position="375"/>
        <end position="440"/>
    </location>
</feature>
<sequence>MHSDVDPPDDPTARAAPPAAGEGALLVDRYRLGSLIGRGGTAEVYRARDELLGRDVAVKVFDLQLTDLNSVDRQRSEMRALAALSDPHLVAVHDARLVEPSPGGPAGDHSYLVMELVNGETLAERLHGGPLGPDELTPIAVAVASGLAVAHAEGLIHRDIKPANVLIATSGAVKLADFGLARVVATESTLTSGSMLIGTAAYFSPEQSAGEHVGPPADVYALGLVLLEALTCRREFPGAPVPSAMARLLRDPEIPDGLPAPWQTLLLRMTDRDPDARPTAAEVVRILTAADSATLVGTAVTPRPTPAPILLPASPRRSPERSPEPVTAAGPSVLSAFLRPEGDDAKKVRRRNSVLVGAGALLTAVVLTTVITVTGGTTPPADGSPAVVQGGSSAARSSTEPAVTSAHSTATAGGRITPSATPTAVAARASVPPSSTARTSRTVNAAAASAAAARAAAARAAAARTAAARAEEQAAARAAAERTAAARAAEQAAARAAAARAEEQAAARAAAERTAAARAAEQAAARAAADRAAERAAAERTAAARAAEQAAARAAADRAAERAAAARAAADKAAQKAAEKQQKQDQKGASGSGAGASDKSGKPGKKP</sequence>
<dbReference type="CDD" id="cd14014">
    <property type="entry name" value="STKc_PknB_like"/>
    <property type="match status" value="1"/>
</dbReference>
<dbReference type="Pfam" id="PF00069">
    <property type="entry name" value="Pkinase"/>
    <property type="match status" value="1"/>
</dbReference>
<feature type="domain" description="Protein kinase" evidence="9">
    <location>
        <begin position="30"/>
        <end position="295"/>
    </location>
</feature>
<dbReference type="InterPro" id="IPR000719">
    <property type="entry name" value="Prot_kinase_dom"/>
</dbReference>
<dbReference type="AlphaFoldDB" id="A0AAU8DRL4"/>
<evidence type="ECO:0000256" key="7">
    <source>
        <dbReference type="PROSITE-ProRule" id="PRU10141"/>
    </source>
</evidence>
<feature type="compositionally biased region" description="Low complexity" evidence="8">
    <location>
        <begin position="545"/>
        <end position="554"/>
    </location>
</feature>
<dbReference type="Gene3D" id="1.10.510.10">
    <property type="entry name" value="Transferase(Phosphotransferase) domain 1"/>
    <property type="match status" value="1"/>
</dbReference>
<dbReference type="InterPro" id="IPR050660">
    <property type="entry name" value="NEK_Ser/Thr_kinase"/>
</dbReference>
<organism evidence="10">
    <name type="scientific">Nakamurella sp. A5-74</name>
    <dbReference type="NCBI Taxonomy" id="3158264"/>
    <lineage>
        <taxon>Bacteria</taxon>
        <taxon>Bacillati</taxon>
        <taxon>Actinomycetota</taxon>
        <taxon>Actinomycetes</taxon>
        <taxon>Nakamurellales</taxon>
        <taxon>Nakamurellaceae</taxon>
        <taxon>Nakamurella</taxon>
    </lineage>
</organism>
<keyword evidence="3 10" id="KW-0808">Transferase</keyword>
<dbReference type="GO" id="GO:0004674">
    <property type="term" value="F:protein serine/threonine kinase activity"/>
    <property type="evidence" value="ECO:0007669"/>
    <property type="project" value="UniProtKB-EC"/>
</dbReference>
<dbReference type="SUPFAM" id="SSF56112">
    <property type="entry name" value="Protein kinase-like (PK-like)"/>
    <property type="match status" value="1"/>
</dbReference>
<accession>A0AAU8DRL4</accession>
<dbReference type="Gene3D" id="3.30.200.20">
    <property type="entry name" value="Phosphorylase Kinase, domain 1"/>
    <property type="match status" value="1"/>
</dbReference>
<dbReference type="RefSeq" id="WP_353649730.1">
    <property type="nucleotide sequence ID" value="NZ_CP159218.1"/>
</dbReference>
<evidence type="ECO:0000313" key="10">
    <source>
        <dbReference type="EMBL" id="XCG64117.1"/>
    </source>
</evidence>
<evidence type="ECO:0000256" key="6">
    <source>
        <dbReference type="ARBA" id="ARBA00022840"/>
    </source>
</evidence>
<dbReference type="PROSITE" id="PS50011">
    <property type="entry name" value="PROTEIN_KINASE_DOM"/>
    <property type="match status" value="1"/>
</dbReference>
<dbReference type="InterPro" id="IPR017441">
    <property type="entry name" value="Protein_kinase_ATP_BS"/>
</dbReference>
<dbReference type="InterPro" id="IPR011009">
    <property type="entry name" value="Kinase-like_dom_sf"/>
</dbReference>
<feature type="region of interest" description="Disordered" evidence="8">
    <location>
        <begin position="1"/>
        <end position="20"/>
    </location>
</feature>
<reference evidence="10" key="1">
    <citation type="submission" date="2024-05" db="EMBL/GenBank/DDBJ databases">
        <authorList>
            <person name="Cai S.Y."/>
            <person name="Jin L.M."/>
            <person name="Li H.R."/>
        </authorList>
    </citation>
    <scope>NUCLEOTIDE SEQUENCE</scope>
    <source>
        <strain evidence="10">A5-74</strain>
    </source>
</reference>
<feature type="compositionally biased region" description="Polar residues" evidence="8">
    <location>
        <begin position="390"/>
        <end position="411"/>
    </location>
</feature>
<dbReference type="GO" id="GO:0005524">
    <property type="term" value="F:ATP binding"/>
    <property type="evidence" value="ECO:0007669"/>
    <property type="project" value="UniProtKB-UniRule"/>
</dbReference>
<proteinExistence type="inferred from homology"/>